<dbReference type="PANTHER" id="PTHR11207">
    <property type="entry name" value="RIBONUCLEASE III"/>
    <property type="match status" value="1"/>
</dbReference>
<sequence length="305" mass="33177">MFSVARTRLGTAGAKVASGRALSLSTFTSQKMAKQTRPIINNSDETTYAALEARLNVQFKDRGLMKQVCTHKSFDQGLESSNERLEWLGKRVLNLYVGEYLVAKYPNLPMESLQDVQHANFGMGSLAEAGKHFGMLPAMRWSSSAGPTQTVGATKVLGKAVQALVGAVYMDQGAAAAKEFVKRHLLTKPVDIEAVVQLKNPKTMLVELTKRKGLEYPIARLMKETGRFTSSPVFIVGVFCGTRMVGMGFGSSLKMAEYRAAKDALLKHYAKEIKDVQLVDADDSDLTFFKDSEATASASASAFAA</sequence>
<dbReference type="InterPro" id="IPR044443">
    <property type="entry name" value="Ribosomal_mL44_DSRM_fung"/>
</dbReference>
<dbReference type="EMBL" id="JANBOH010000255">
    <property type="protein sequence ID" value="KAJ1643447.1"/>
    <property type="molecule type" value="Genomic_DNA"/>
</dbReference>
<dbReference type="SMART" id="SM00358">
    <property type="entry name" value="DSRM"/>
    <property type="match status" value="1"/>
</dbReference>
<dbReference type="SUPFAM" id="SSF69065">
    <property type="entry name" value="RNase III domain-like"/>
    <property type="match status" value="1"/>
</dbReference>
<evidence type="ECO:0000256" key="8">
    <source>
        <dbReference type="PROSITE-ProRule" id="PRU00266"/>
    </source>
</evidence>
<dbReference type="GO" id="GO:0006396">
    <property type="term" value="P:RNA processing"/>
    <property type="evidence" value="ECO:0007669"/>
    <property type="project" value="InterPro"/>
</dbReference>
<dbReference type="GO" id="GO:0003735">
    <property type="term" value="F:structural constituent of ribosome"/>
    <property type="evidence" value="ECO:0007669"/>
    <property type="project" value="TreeGrafter"/>
</dbReference>
<dbReference type="GO" id="GO:0005840">
    <property type="term" value="C:ribosome"/>
    <property type="evidence" value="ECO:0007669"/>
    <property type="project" value="UniProtKB-KW"/>
</dbReference>
<evidence type="ECO:0000259" key="9">
    <source>
        <dbReference type="PROSITE" id="PS50137"/>
    </source>
</evidence>
<dbReference type="Pfam" id="PF14622">
    <property type="entry name" value="Ribonucleas_3_3"/>
    <property type="match status" value="1"/>
</dbReference>
<dbReference type="GO" id="GO:0005739">
    <property type="term" value="C:mitochondrion"/>
    <property type="evidence" value="ECO:0007669"/>
    <property type="project" value="TreeGrafter"/>
</dbReference>
<evidence type="ECO:0000256" key="5">
    <source>
        <dbReference type="ARBA" id="ARBA00023274"/>
    </source>
</evidence>
<keyword evidence="5" id="KW-0687">Ribonucleoprotein</keyword>
<keyword evidence="2 8" id="KW-0694">RNA-binding</keyword>
<dbReference type="PROSITE" id="PS50142">
    <property type="entry name" value="RNASE_3_2"/>
    <property type="match status" value="1"/>
</dbReference>
<comment type="similarity">
    <text evidence="6">Belongs to the ribonuclease III family. Mitochondrion-specific ribosomal protein mL44 subfamily.</text>
</comment>
<dbReference type="PROSITE" id="PS50137">
    <property type="entry name" value="DS_RBD"/>
    <property type="match status" value="1"/>
</dbReference>
<keyword evidence="12" id="KW-1185">Reference proteome</keyword>
<organism evidence="11 12">
    <name type="scientific">Coemansia asiatica</name>
    <dbReference type="NCBI Taxonomy" id="1052880"/>
    <lineage>
        <taxon>Eukaryota</taxon>
        <taxon>Fungi</taxon>
        <taxon>Fungi incertae sedis</taxon>
        <taxon>Zoopagomycota</taxon>
        <taxon>Kickxellomycotina</taxon>
        <taxon>Kickxellomycetes</taxon>
        <taxon>Kickxellales</taxon>
        <taxon>Kickxellaceae</taxon>
        <taxon>Coemansia</taxon>
    </lineage>
</organism>
<dbReference type="InterPro" id="IPR044444">
    <property type="entry name" value="Ribosomal_mL44_DSRM_metazoa"/>
</dbReference>
<evidence type="ECO:0000313" key="11">
    <source>
        <dbReference type="EMBL" id="KAJ1643447.1"/>
    </source>
</evidence>
<evidence type="ECO:0000256" key="4">
    <source>
        <dbReference type="ARBA" id="ARBA00023128"/>
    </source>
</evidence>
<evidence type="ECO:0000256" key="2">
    <source>
        <dbReference type="ARBA" id="ARBA00022884"/>
    </source>
</evidence>
<protein>
    <recommendedName>
        <fullName evidence="7">Large ribosomal subunit protein mL44</fullName>
    </recommendedName>
</protein>
<name>A0A9W8CHJ7_9FUNG</name>
<feature type="domain" description="RNase III" evidence="10">
    <location>
        <begin position="48"/>
        <end position="173"/>
    </location>
</feature>
<proteinExistence type="inferred from homology"/>
<keyword evidence="4" id="KW-0496">Mitochondrion</keyword>
<evidence type="ECO:0000313" key="12">
    <source>
        <dbReference type="Proteomes" id="UP001145021"/>
    </source>
</evidence>
<evidence type="ECO:0000259" key="10">
    <source>
        <dbReference type="PROSITE" id="PS50142"/>
    </source>
</evidence>
<dbReference type="GO" id="GO:0004525">
    <property type="term" value="F:ribonuclease III activity"/>
    <property type="evidence" value="ECO:0007669"/>
    <property type="project" value="InterPro"/>
</dbReference>
<dbReference type="AlphaFoldDB" id="A0A9W8CHJ7"/>
<evidence type="ECO:0000256" key="6">
    <source>
        <dbReference type="ARBA" id="ARBA00024034"/>
    </source>
</evidence>
<comment type="caution">
    <text evidence="11">The sequence shown here is derived from an EMBL/GenBank/DDBJ whole genome shotgun (WGS) entry which is preliminary data.</text>
</comment>
<dbReference type="Proteomes" id="UP001145021">
    <property type="component" value="Unassembled WGS sequence"/>
</dbReference>
<dbReference type="CDD" id="cd00593">
    <property type="entry name" value="RIBOc"/>
    <property type="match status" value="1"/>
</dbReference>
<dbReference type="GO" id="GO:0003725">
    <property type="term" value="F:double-stranded RNA binding"/>
    <property type="evidence" value="ECO:0007669"/>
    <property type="project" value="InterPro"/>
</dbReference>
<evidence type="ECO:0000256" key="7">
    <source>
        <dbReference type="ARBA" id="ARBA00035187"/>
    </source>
</evidence>
<accession>A0A9W8CHJ7</accession>
<reference evidence="11" key="1">
    <citation type="submission" date="2022-07" db="EMBL/GenBank/DDBJ databases">
        <title>Phylogenomic reconstructions and comparative analyses of Kickxellomycotina fungi.</title>
        <authorList>
            <person name="Reynolds N.K."/>
            <person name="Stajich J.E."/>
            <person name="Barry K."/>
            <person name="Grigoriev I.V."/>
            <person name="Crous P."/>
            <person name="Smith M.E."/>
        </authorList>
    </citation>
    <scope>NUCLEOTIDE SEQUENCE</scope>
    <source>
        <strain evidence="11">NBRC 105413</strain>
    </source>
</reference>
<dbReference type="SMART" id="SM00535">
    <property type="entry name" value="RIBOc"/>
    <property type="match status" value="1"/>
</dbReference>
<feature type="domain" description="DRBM" evidence="9">
    <location>
        <begin position="200"/>
        <end position="270"/>
    </location>
</feature>
<dbReference type="SUPFAM" id="SSF54768">
    <property type="entry name" value="dsRNA-binding domain-like"/>
    <property type="match status" value="1"/>
</dbReference>
<dbReference type="CDD" id="cd19873">
    <property type="entry name" value="DSRM_MRPL3_like"/>
    <property type="match status" value="1"/>
</dbReference>
<dbReference type="InterPro" id="IPR000999">
    <property type="entry name" value="RNase_III_dom"/>
</dbReference>
<dbReference type="PANTHER" id="PTHR11207:SF32">
    <property type="entry name" value="LARGE RIBOSOMAL SUBUNIT PROTEIN ML44"/>
    <property type="match status" value="1"/>
</dbReference>
<dbReference type="Gene3D" id="3.30.160.20">
    <property type="match status" value="1"/>
</dbReference>
<evidence type="ECO:0000256" key="1">
    <source>
        <dbReference type="ARBA" id="ARBA00004173"/>
    </source>
</evidence>
<dbReference type="InterPro" id="IPR036389">
    <property type="entry name" value="RNase_III_sf"/>
</dbReference>
<gene>
    <name evidence="11" type="primary">mrpl3</name>
    <name evidence="11" type="ORF">LPJ64_004785</name>
</gene>
<comment type="subcellular location">
    <subcellularLocation>
        <location evidence="1">Mitochondrion</location>
    </subcellularLocation>
</comment>
<keyword evidence="3 11" id="KW-0689">Ribosomal protein</keyword>
<dbReference type="InterPro" id="IPR014720">
    <property type="entry name" value="dsRBD_dom"/>
</dbReference>
<evidence type="ECO:0000256" key="3">
    <source>
        <dbReference type="ARBA" id="ARBA00022980"/>
    </source>
</evidence>
<dbReference type="Gene3D" id="1.10.1520.10">
    <property type="entry name" value="Ribonuclease III domain"/>
    <property type="match status" value="1"/>
</dbReference>
<dbReference type="Pfam" id="PF22892">
    <property type="entry name" value="DSRM_MRPL44"/>
    <property type="match status" value="1"/>
</dbReference>